<evidence type="ECO:0000313" key="3">
    <source>
        <dbReference type="Proteomes" id="UP000652219"/>
    </source>
</evidence>
<dbReference type="Proteomes" id="UP000652219">
    <property type="component" value="Unassembled WGS sequence"/>
</dbReference>
<sequence length="94" mass="9967">MSSASCVVSSSPKGALWALGASALGNLSVTGHGLYRRPLSAPKDPPTEADRTARTPDQTFRDSRRSHGFLSMALLTALNGPLITVDHRPEHAVM</sequence>
<dbReference type="AlphaFoldDB" id="A0A8H6MTY4"/>
<accession>A0A8H6MTY4</accession>
<protein>
    <submittedName>
        <fullName evidence="2">Uncharacterized protein</fullName>
    </submittedName>
</protein>
<organism evidence="2 3">
    <name type="scientific">Colletotrichum sojae</name>
    <dbReference type="NCBI Taxonomy" id="2175907"/>
    <lineage>
        <taxon>Eukaryota</taxon>
        <taxon>Fungi</taxon>
        <taxon>Dikarya</taxon>
        <taxon>Ascomycota</taxon>
        <taxon>Pezizomycotina</taxon>
        <taxon>Sordariomycetes</taxon>
        <taxon>Hypocreomycetidae</taxon>
        <taxon>Glomerellales</taxon>
        <taxon>Glomerellaceae</taxon>
        <taxon>Colletotrichum</taxon>
        <taxon>Colletotrichum orchidearum species complex</taxon>
    </lineage>
</organism>
<dbReference type="EMBL" id="WIGN01000109">
    <property type="protein sequence ID" value="KAF6808954.1"/>
    <property type="molecule type" value="Genomic_DNA"/>
</dbReference>
<feature type="compositionally biased region" description="Basic and acidic residues" evidence="1">
    <location>
        <begin position="45"/>
        <end position="63"/>
    </location>
</feature>
<reference evidence="2 3" key="1">
    <citation type="journal article" date="2020" name="Phytopathology">
        <title>Genome Sequence Resources of Colletotrichum truncatum, C. plurivorum, C. musicola, and C. sojae: Four Species Pathogenic to Soybean (Glycine max).</title>
        <authorList>
            <person name="Rogerio F."/>
            <person name="Boufleur T.R."/>
            <person name="Ciampi-Guillardi M."/>
            <person name="Sukno S.A."/>
            <person name="Thon M.R."/>
            <person name="Massola Junior N.S."/>
            <person name="Baroncelli R."/>
        </authorList>
    </citation>
    <scope>NUCLEOTIDE SEQUENCE [LARGE SCALE GENOMIC DNA]</scope>
    <source>
        <strain evidence="2 3">LFN0009</strain>
    </source>
</reference>
<name>A0A8H6MTY4_9PEZI</name>
<evidence type="ECO:0000256" key="1">
    <source>
        <dbReference type="SAM" id="MobiDB-lite"/>
    </source>
</evidence>
<proteinExistence type="predicted"/>
<gene>
    <name evidence="2" type="ORF">CSOJ01_07224</name>
</gene>
<evidence type="ECO:0000313" key="2">
    <source>
        <dbReference type="EMBL" id="KAF6808954.1"/>
    </source>
</evidence>
<keyword evidence="3" id="KW-1185">Reference proteome</keyword>
<comment type="caution">
    <text evidence="2">The sequence shown here is derived from an EMBL/GenBank/DDBJ whole genome shotgun (WGS) entry which is preliminary data.</text>
</comment>
<feature type="region of interest" description="Disordered" evidence="1">
    <location>
        <begin position="36"/>
        <end position="63"/>
    </location>
</feature>